<evidence type="ECO:0000256" key="1">
    <source>
        <dbReference type="SAM" id="Phobius"/>
    </source>
</evidence>
<evidence type="ECO:0000313" key="2">
    <source>
        <dbReference type="EMBL" id="MFC0424133.1"/>
    </source>
</evidence>
<keyword evidence="1" id="KW-0472">Membrane</keyword>
<keyword evidence="1" id="KW-1133">Transmembrane helix</keyword>
<name>A0ABV6K3V5_9LACO</name>
<feature type="transmembrane region" description="Helical" evidence="1">
    <location>
        <begin position="25"/>
        <end position="44"/>
    </location>
</feature>
<keyword evidence="1" id="KW-0812">Transmembrane</keyword>
<evidence type="ECO:0000313" key="3">
    <source>
        <dbReference type="Proteomes" id="UP001589855"/>
    </source>
</evidence>
<reference evidence="2 3" key="1">
    <citation type="submission" date="2024-09" db="EMBL/GenBank/DDBJ databases">
        <authorList>
            <person name="Sun Q."/>
            <person name="Mori K."/>
        </authorList>
    </citation>
    <scope>NUCLEOTIDE SEQUENCE [LARGE SCALE GENOMIC DNA]</scope>
    <source>
        <strain evidence="2 3">TBRC 4575</strain>
    </source>
</reference>
<gene>
    <name evidence="2" type="ORF">ACFFGS_08390</name>
</gene>
<sequence>MFWLPVCLSLILICGHILFRRTLAISFDVFILLNTLEDALWQAAPAKIQRLITRSRRDLQRLRGLALVSCISLMLVSFLIIASYRAEPGRSSIIIVLCAIDTYGFYFLFQRLFIKVYAWHRYPQLKTAIDYLIHVVHQKNQEG</sequence>
<protein>
    <recommendedName>
        <fullName evidence="4">Integral membrane protein</fullName>
    </recommendedName>
</protein>
<feature type="transmembrane region" description="Helical" evidence="1">
    <location>
        <begin position="65"/>
        <end position="86"/>
    </location>
</feature>
<dbReference type="RefSeq" id="WP_137645241.1">
    <property type="nucleotide sequence ID" value="NZ_BAABRM010000016.1"/>
</dbReference>
<keyword evidence="3" id="KW-1185">Reference proteome</keyword>
<proteinExistence type="predicted"/>
<comment type="caution">
    <text evidence="2">The sequence shown here is derived from an EMBL/GenBank/DDBJ whole genome shotgun (WGS) entry which is preliminary data.</text>
</comment>
<feature type="transmembrane region" description="Helical" evidence="1">
    <location>
        <begin position="92"/>
        <end position="109"/>
    </location>
</feature>
<evidence type="ECO:0008006" key="4">
    <source>
        <dbReference type="Google" id="ProtNLM"/>
    </source>
</evidence>
<dbReference type="EMBL" id="JBHLUK010000067">
    <property type="protein sequence ID" value="MFC0424133.1"/>
    <property type="molecule type" value="Genomic_DNA"/>
</dbReference>
<dbReference type="Proteomes" id="UP001589855">
    <property type="component" value="Unassembled WGS sequence"/>
</dbReference>
<accession>A0ABV6K3V5</accession>
<organism evidence="2 3">
    <name type="scientific">Lactiplantibacillus plajomi</name>
    <dbReference type="NCBI Taxonomy" id="1457217"/>
    <lineage>
        <taxon>Bacteria</taxon>
        <taxon>Bacillati</taxon>
        <taxon>Bacillota</taxon>
        <taxon>Bacilli</taxon>
        <taxon>Lactobacillales</taxon>
        <taxon>Lactobacillaceae</taxon>
        <taxon>Lactiplantibacillus</taxon>
    </lineage>
</organism>